<dbReference type="OrthoDB" id="442176at2759"/>
<dbReference type="GO" id="GO:0004017">
    <property type="term" value="F:AMP kinase activity"/>
    <property type="evidence" value="ECO:0000318"/>
    <property type="project" value="GO_Central"/>
</dbReference>
<evidence type="ECO:0000256" key="2">
    <source>
        <dbReference type="ARBA" id="ARBA00022741"/>
    </source>
</evidence>
<dbReference type="Pfam" id="PF00406">
    <property type="entry name" value="ADK"/>
    <property type="match status" value="1"/>
</dbReference>
<keyword evidence="7" id="KW-1185">Reference proteome</keyword>
<keyword evidence="3 4" id="KW-0418">Kinase</keyword>
<dbReference type="GO" id="GO:0005829">
    <property type="term" value="C:cytosol"/>
    <property type="evidence" value="ECO:0000318"/>
    <property type="project" value="GO_Central"/>
</dbReference>
<proteinExistence type="inferred from homology"/>
<reference evidence="6" key="3">
    <citation type="submission" date="2015-06" db="UniProtKB">
        <authorList>
            <consortium name="EnsemblMetazoa"/>
        </authorList>
    </citation>
    <scope>IDENTIFICATION</scope>
</reference>
<gene>
    <name evidence="6" type="primary">20203973</name>
    <name evidence="5" type="ORF">HELRODRAFT_172327</name>
</gene>
<dbReference type="RefSeq" id="XP_009017240.1">
    <property type="nucleotide sequence ID" value="XM_009018992.1"/>
</dbReference>
<dbReference type="KEGG" id="hro:HELRODRAFT_172327"/>
<dbReference type="Gene3D" id="3.40.50.300">
    <property type="entry name" value="P-loop containing nucleotide triphosphate hydrolases"/>
    <property type="match status" value="1"/>
</dbReference>
<reference evidence="7" key="1">
    <citation type="submission" date="2012-12" db="EMBL/GenBank/DDBJ databases">
        <authorList>
            <person name="Hellsten U."/>
            <person name="Grimwood J."/>
            <person name="Chapman J.A."/>
            <person name="Shapiro H."/>
            <person name="Aerts A."/>
            <person name="Otillar R.P."/>
            <person name="Terry A.Y."/>
            <person name="Boore J.L."/>
            <person name="Simakov O."/>
            <person name="Marletaz F."/>
            <person name="Cho S.-J."/>
            <person name="Edsinger-Gonzales E."/>
            <person name="Havlak P."/>
            <person name="Kuo D.-H."/>
            <person name="Larsson T."/>
            <person name="Lv J."/>
            <person name="Arendt D."/>
            <person name="Savage R."/>
            <person name="Osoegawa K."/>
            <person name="de Jong P."/>
            <person name="Lindberg D.R."/>
            <person name="Seaver E.C."/>
            <person name="Weisblat D.A."/>
            <person name="Putnam N.H."/>
            <person name="Grigoriev I.V."/>
            <person name="Rokhsar D.S."/>
        </authorList>
    </citation>
    <scope>NUCLEOTIDE SEQUENCE</scope>
</reference>
<dbReference type="InterPro" id="IPR000850">
    <property type="entry name" value="Adenylat/UMP-CMP_kin"/>
</dbReference>
<dbReference type="EMBL" id="AMQM01004156">
    <property type="status" value="NOT_ANNOTATED_CDS"/>
    <property type="molecule type" value="Genomic_DNA"/>
</dbReference>
<dbReference type="InParanoid" id="T1F574"/>
<dbReference type="eggNOG" id="KOG3079">
    <property type="taxonomic scope" value="Eukaryota"/>
</dbReference>
<keyword evidence="2" id="KW-0547">Nucleotide-binding</keyword>
<dbReference type="SUPFAM" id="SSF52540">
    <property type="entry name" value="P-loop containing nucleoside triphosphate hydrolases"/>
    <property type="match status" value="1"/>
</dbReference>
<evidence type="ECO:0000313" key="5">
    <source>
        <dbReference type="EMBL" id="ESO04661.1"/>
    </source>
</evidence>
<sequence>MAKGGPGSGKRTISKRLEENGFLSISLKDILLKEGEENVESRLKIKESMDANELVPLNIVIHLLKVRLINESNNGTKFVIHGFPKNIDQVNKFEKEIIDTQVAIYLKVSDQTMKIRYKQKAELGGTSYDDAIIESKLTFFKEKQAKCVEYYAKQNKLCVVDGEVPEDVVYRAILKCIKKKLKNDDLP</sequence>
<keyword evidence="1 4" id="KW-0808">Transferase</keyword>
<dbReference type="Proteomes" id="UP000015101">
    <property type="component" value="Unassembled WGS sequence"/>
</dbReference>
<dbReference type="GO" id="GO:0005524">
    <property type="term" value="F:ATP binding"/>
    <property type="evidence" value="ECO:0007669"/>
    <property type="project" value="InterPro"/>
</dbReference>
<dbReference type="STRING" id="6412.T1F574"/>
<evidence type="ECO:0000313" key="7">
    <source>
        <dbReference type="Proteomes" id="UP000015101"/>
    </source>
</evidence>
<dbReference type="CTD" id="20203973"/>
<evidence type="ECO:0000313" key="6">
    <source>
        <dbReference type="EnsemblMetazoa" id="HelroP172327"/>
    </source>
</evidence>
<dbReference type="HOGENOM" id="CLU_032354_0_3_1"/>
<organism evidence="6 7">
    <name type="scientific">Helobdella robusta</name>
    <name type="common">Californian leech</name>
    <dbReference type="NCBI Taxonomy" id="6412"/>
    <lineage>
        <taxon>Eukaryota</taxon>
        <taxon>Metazoa</taxon>
        <taxon>Spiralia</taxon>
        <taxon>Lophotrochozoa</taxon>
        <taxon>Annelida</taxon>
        <taxon>Clitellata</taxon>
        <taxon>Hirudinea</taxon>
        <taxon>Rhynchobdellida</taxon>
        <taxon>Glossiphoniidae</taxon>
        <taxon>Helobdella</taxon>
    </lineage>
</organism>
<dbReference type="GO" id="GO:0005737">
    <property type="term" value="C:cytoplasm"/>
    <property type="evidence" value="ECO:0000318"/>
    <property type="project" value="GO_Central"/>
</dbReference>
<dbReference type="EMBL" id="KB096457">
    <property type="protein sequence ID" value="ESO04661.1"/>
    <property type="molecule type" value="Genomic_DNA"/>
</dbReference>
<accession>T1F574</accession>
<name>T1F574_HELRO</name>
<dbReference type="PRINTS" id="PR00094">
    <property type="entry name" value="ADENYLTKNASE"/>
</dbReference>
<comment type="similarity">
    <text evidence="4">Belongs to the adenylate kinase family.</text>
</comment>
<dbReference type="AlphaFoldDB" id="T1F574"/>
<reference evidence="5 7" key="2">
    <citation type="journal article" date="2013" name="Nature">
        <title>Insights into bilaterian evolution from three spiralian genomes.</title>
        <authorList>
            <person name="Simakov O."/>
            <person name="Marletaz F."/>
            <person name="Cho S.J."/>
            <person name="Edsinger-Gonzales E."/>
            <person name="Havlak P."/>
            <person name="Hellsten U."/>
            <person name="Kuo D.H."/>
            <person name="Larsson T."/>
            <person name="Lv J."/>
            <person name="Arendt D."/>
            <person name="Savage R."/>
            <person name="Osoegawa K."/>
            <person name="de Jong P."/>
            <person name="Grimwood J."/>
            <person name="Chapman J.A."/>
            <person name="Shapiro H."/>
            <person name="Aerts A."/>
            <person name="Otillar R.P."/>
            <person name="Terry A.Y."/>
            <person name="Boore J.L."/>
            <person name="Grigoriev I.V."/>
            <person name="Lindberg D.R."/>
            <person name="Seaver E.C."/>
            <person name="Weisblat D.A."/>
            <person name="Putnam N.H."/>
            <person name="Rokhsar D.S."/>
        </authorList>
    </citation>
    <scope>NUCLEOTIDE SEQUENCE</scope>
</reference>
<dbReference type="EnsemblMetazoa" id="HelroT172327">
    <property type="protein sequence ID" value="HelroP172327"/>
    <property type="gene ID" value="HelroG172327"/>
</dbReference>
<evidence type="ECO:0000256" key="3">
    <source>
        <dbReference type="ARBA" id="ARBA00022777"/>
    </source>
</evidence>
<dbReference type="GeneID" id="20203973"/>
<evidence type="ECO:0008006" key="8">
    <source>
        <dbReference type="Google" id="ProtNLM"/>
    </source>
</evidence>
<dbReference type="InterPro" id="IPR027417">
    <property type="entry name" value="P-loop_NTPase"/>
</dbReference>
<dbReference type="PANTHER" id="PTHR23359">
    <property type="entry name" value="NUCLEOTIDE KINASE"/>
    <property type="match status" value="1"/>
</dbReference>
<evidence type="ECO:0000256" key="4">
    <source>
        <dbReference type="RuleBase" id="RU003330"/>
    </source>
</evidence>
<protein>
    <recommendedName>
        <fullName evidence="8">Adenylate kinase</fullName>
    </recommendedName>
</protein>
<evidence type="ECO:0000256" key="1">
    <source>
        <dbReference type="ARBA" id="ARBA00022679"/>
    </source>
</evidence>
<dbReference type="CDD" id="cd01428">
    <property type="entry name" value="ADK"/>
    <property type="match status" value="1"/>
</dbReference>